<evidence type="ECO:0000313" key="10">
    <source>
        <dbReference type="Proteomes" id="UP000717996"/>
    </source>
</evidence>
<keyword evidence="4" id="KW-0862">Zinc</keyword>
<dbReference type="InterPro" id="IPR013909">
    <property type="entry name" value="NuBaID_C"/>
</dbReference>
<dbReference type="GO" id="GO:0008270">
    <property type="term" value="F:zinc ion binding"/>
    <property type="evidence" value="ECO:0007669"/>
    <property type="project" value="UniProtKB-KW"/>
</dbReference>
<feature type="compositionally biased region" description="Basic and acidic residues" evidence="6">
    <location>
        <begin position="1"/>
        <end position="11"/>
    </location>
</feature>
<comment type="subcellular location">
    <subcellularLocation>
        <location evidence="1">Nucleus</location>
    </subcellularLocation>
</comment>
<keyword evidence="2" id="KW-0479">Metal-binding</keyword>
<dbReference type="GO" id="GO:0005634">
    <property type="term" value="C:nucleus"/>
    <property type="evidence" value="ECO:0007669"/>
    <property type="project" value="UniProtKB-SubCell"/>
</dbReference>
<dbReference type="EMBL" id="JAANIT010000566">
    <property type="protein sequence ID" value="KAG1546417.1"/>
    <property type="molecule type" value="Genomic_DNA"/>
</dbReference>
<evidence type="ECO:0000256" key="1">
    <source>
        <dbReference type="ARBA" id="ARBA00004123"/>
    </source>
</evidence>
<feature type="domain" description="C3HC-type" evidence="7">
    <location>
        <begin position="172"/>
        <end position="298"/>
    </location>
</feature>
<feature type="compositionally biased region" description="Polar residues" evidence="6">
    <location>
        <begin position="17"/>
        <end position="26"/>
    </location>
</feature>
<evidence type="ECO:0000256" key="5">
    <source>
        <dbReference type="ARBA" id="ARBA00023242"/>
    </source>
</evidence>
<proteinExistence type="predicted"/>
<protein>
    <recommendedName>
        <fullName evidence="11">C3HC-type domain-containing protein</fullName>
    </recommendedName>
</protein>
<feature type="domain" description="NuBaID C-terminal" evidence="8">
    <location>
        <begin position="341"/>
        <end position="422"/>
    </location>
</feature>
<evidence type="ECO:0008006" key="11">
    <source>
        <dbReference type="Google" id="ProtNLM"/>
    </source>
</evidence>
<evidence type="ECO:0000259" key="8">
    <source>
        <dbReference type="Pfam" id="PF08600"/>
    </source>
</evidence>
<dbReference type="Pfam" id="PF08600">
    <property type="entry name" value="NuBaID_C"/>
    <property type="match status" value="1"/>
</dbReference>
<dbReference type="PANTHER" id="PTHR15835:SF6">
    <property type="entry name" value="ZINC FINGER C3HC-TYPE PROTEIN 1"/>
    <property type="match status" value="1"/>
</dbReference>
<sequence length="472" mass="54902">MDISKPTEDQLKGLTSEEANNVTKNNLPREELEDLEEGELADENINSTKTKEVELMNTEEANNSEKDKSQGIEVILAEVKETEPSDNEKTKSLNTNEIKETDVVEAETETTKEEKTFGEEIQGLQNLMKQIRKRHGIIPSFSKKRSAGDCEFVDETQAKRTKIEDEVLPLMKDRGKLMNRLRTYQYFFFHKPRPLTALECAKYGWVHSRKVIESDPSIAVLHCTECNNNMFVIDVDFQQCTKKQATEIRKKYSEGLSGWHKEDCIWRDDHCSDDIYNFPVITLSEGINRLKREGKNISSYQIIPPIQKQTDDAFLKRIRYIIRDAEGLSDNDDINNNILNAYLLASFGWQSIDVETPGIRCDLCFAHKFFYNDQEALDAINMHQIYCPWRNSDVACALSPKKSYQTQKLSGFEWMIQVVYIEYDLLIRRHHFGYYNQYLKDEAFKKSINEVIESRKSLDEIISINNQEKMMK</sequence>
<dbReference type="Proteomes" id="UP000717996">
    <property type="component" value="Unassembled WGS sequence"/>
</dbReference>
<dbReference type="AlphaFoldDB" id="A0A9P6YFR7"/>
<evidence type="ECO:0000313" key="9">
    <source>
        <dbReference type="EMBL" id="KAG1546417.1"/>
    </source>
</evidence>
<accession>A0A9P6YFR7</accession>
<reference evidence="9" key="1">
    <citation type="journal article" date="2020" name="Microb. Genom.">
        <title>Genetic diversity of clinical and environmental Mucorales isolates obtained from an investigation of mucormycosis cases among solid organ transplant recipients.</title>
        <authorList>
            <person name="Nguyen M.H."/>
            <person name="Kaul D."/>
            <person name="Muto C."/>
            <person name="Cheng S.J."/>
            <person name="Richter R.A."/>
            <person name="Bruno V.M."/>
            <person name="Liu G."/>
            <person name="Beyhan S."/>
            <person name="Sundermann A.J."/>
            <person name="Mounaud S."/>
            <person name="Pasculle A.W."/>
            <person name="Nierman W.C."/>
            <person name="Driscoll E."/>
            <person name="Cumbie R."/>
            <person name="Clancy C.J."/>
            <person name="Dupont C.L."/>
        </authorList>
    </citation>
    <scope>NUCLEOTIDE SEQUENCE</scope>
    <source>
        <strain evidence="9">GL16</strain>
    </source>
</reference>
<comment type="caution">
    <text evidence="9">The sequence shown here is derived from an EMBL/GenBank/DDBJ whole genome shotgun (WGS) entry which is preliminary data.</text>
</comment>
<dbReference type="Pfam" id="PF07967">
    <property type="entry name" value="zf-C3HC"/>
    <property type="match status" value="1"/>
</dbReference>
<keyword evidence="5" id="KW-0539">Nucleus</keyword>
<feature type="compositionally biased region" description="Acidic residues" evidence="6">
    <location>
        <begin position="31"/>
        <end position="42"/>
    </location>
</feature>
<keyword evidence="3" id="KW-0863">Zinc-finger</keyword>
<evidence type="ECO:0000256" key="4">
    <source>
        <dbReference type="ARBA" id="ARBA00022833"/>
    </source>
</evidence>
<gene>
    <name evidence="9" type="ORF">G6F51_004889</name>
</gene>
<dbReference type="InterPro" id="IPR012935">
    <property type="entry name" value="NuBaID_N"/>
</dbReference>
<feature type="region of interest" description="Disordered" evidence="6">
    <location>
        <begin position="1"/>
        <end position="72"/>
    </location>
</feature>
<evidence type="ECO:0000256" key="2">
    <source>
        <dbReference type="ARBA" id="ARBA00022723"/>
    </source>
</evidence>
<evidence type="ECO:0000259" key="7">
    <source>
        <dbReference type="Pfam" id="PF07967"/>
    </source>
</evidence>
<dbReference type="PANTHER" id="PTHR15835">
    <property type="entry name" value="NUCLEAR-INTERACTING PARTNER OF ALK"/>
    <property type="match status" value="1"/>
</dbReference>
<name>A0A9P6YFR7_RHIOR</name>
<organism evidence="9 10">
    <name type="scientific">Rhizopus oryzae</name>
    <name type="common">Mucormycosis agent</name>
    <name type="synonym">Rhizopus arrhizus var. delemar</name>
    <dbReference type="NCBI Taxonomy" id="64495"/>
    <lineage>
        <taxon>Eukaryota</taxon>
        <taxon>Fungi</taxon>
        <taxon>Fungi incertae sedis</taxon>
        <taxon>Mucoromycota</taxon>
        <taxon>Mucoromycotina</taxon>
        <taxon>Mucoromycetes</taxon>
        <taxon>Mucorales</taxon>
        <taxon>Mucorineae</taxon>
        <taxon>Rhizopodaceae</taxon>
        <taxon>Rhizopus</taxon>
    </lineage>
</organism>
<evidence type="ECO:0000256" key="6">
    <source>
        <dbReference type="SAM" id="MobiDB-lite"/>
    </source>
</evidence>
<evidence type="ECO:0000256" key="3">
    <source>
        <dbReference type="ARBA" id="ARBA00022771"/>
    </source>
</evidence>